<reference evidence="2 3" key="1">
    <citation type="journal article" date="2019" name="Microb. Cell Fact.">
        <title>Exploring novel herbicidin analogues by transcriptional regulator overexpression and MS/MS molecular networking.</title>
        <authorList>
            <person name="Shi Y."/>
            <person name="Gu R."/>
            <person name="Li Y."/>
            <person name="Wang X."/>
            <person name="Ren W."/>
            <person name="Li X."/>
            <person name="Wang L."/>
            <person name="Xie Y."/>
            <person name="Hong B."/>
        </authorList>
    </citation>
    <scope>NUCLEOTIDE SEQUENCE [LARGE SCALE GENOMIC DNA]</scope>
    <source>
        <strain evidence="2 3">US-43</strain>
    </source>
</reference>
<evidence type="ECO:0000259" key="1">
    <source>
        <dbReference type="Pfam" id="PF04149"/>
    </source>
</evidence>
<organism evidence="2 3">
    <name type="scientific">Streptomyces mobaraensis</name>
    <name type="common">Streptoverticillium mobaraense</name>
    <dbReference type="NCBI Taxonomy" id="35621"/>
    <lineage>
        <taxon>Bacteria</taxon>
        <taxon>Bacillati</taxon>
        <taxon>Actinomycetota</taxon>
        <taxon>Actinomycetes</taxon>
        <taxon>Kitasatosporales</taxon>
        <taxon>Streptomycetaceae</taxon>
        <taxon>Streptomyces</taxon>
    </lineage>
</organism>
<gene>
    <name evidence="2" type="ORF">FRZ00_07620</name>
</gene>
<comment type="caution">
    <text evidence="2">The sequence shown here is derived from an EMBL/GenBank/DDBJ whole genome shotgun (WGS) entry which is preliminary data.</text>
</comment>
<keyword evidence="3" id="KW-1185">Reference proteome</keyword>
<accession>A0A5N5WBZ8</accession>
<dbReference type="RefSeq" id="WP_152262918.1">
    <property type="nucleotide sequence ID" value="NZ_VOKX01000010.1"/>
</dbReference>
<dbReference type="Proteomes" id="UP000327000">
    <property type="component" value="Unassembled WGS sequence"/>
</dbReference>
<protein>
    <submittedName>
        <fullName evidence="2">DUF397 domain-containing protein</fullName>
    </submittedName>
</protein>
<feature type="domain" description="DUF397" evidence="1">
    <location>
        <begin position="16"/>
        <end position="68"/>
    </location>
</feature>
<dbReference type="Pfam" id="PF04149">
    <property type="entry name" value="DUF397"/>
    <property type="match status" value="1"/>
</dbReference>
<proteinExistence type="predicted"/>
<evidence type="ECO:0000313" key="2">
    <source>
        <dbReference type="EMBL" id="KAB7849272.1"/>
    </source>
</evidence>
<evidence type="ECO:0000313" key="3">
    <source>
        <dbReference type="Proteomes" id="UP000327000"/>
    </source>
</evidence>
<dbReference type="AlphaFoldDB" id="A0A5N5WBZ8"/>
<dbReference type="InterPro" id="IPR007278">
    <property type="entry name" value="DUF397"/>
</dbReference>
<dbReference type="OrthoDB" id="4233552at2"/>
<name>A0A5N5WBZ8_STRMB</name>
<dbReference type="EMBL" id="VOKX01000010">
    <property type="protein sequence ID" value="KAB7849272.1"/>
    <property type="molecule type" value="Genomic_DNA"/>
</dbReference>
<sequence>MRPTTSILFPAEAGKRWSTSSYSGQANNCLEHGVLSGARQAVRDTKDPDRRTTLTFPASSWQPFLEAIAREML</sequence>